<dbReference type="GO" id="GO:0016787">
    <property type="term" value="F:hydrolase activity"/>
    <property type="evidence" value="ECO:0007669"/>
    <property type="project" value="UniProtKB-UniRule"/>
</dbReference>
<evidence type="ECO:0000256" key="10">
    <source>
        <dbReference type="ARBA" id="ARBA00048988"/>
    </source>
</evidence>
<keyword evidence="3 11" id="KW-0378">Hydrolase</keyword>
<evidence type="ECO:0000313" key="13">
    <source>
        <dbReference type="EMBL" id="CAB4182557.1"/>
    </source>
</evidence>
<keyword evidence="6" id="KW-0238">DNA-binding</keyword>
<sequence>MSDKIQIILGPPGTGKTTKLLSIVDGWLAEGIKPDEIGFVSFTKKAASEAITRACEKFNLTKDDLPYFRTLHSLAFHHLDVARDQVMSNSMWFAFAQLLGISISFRGANLDEGSLYGFNKGDRLLFIENLARVKCQPLEELWQSTSVYEENITLPEVQQIRESLREFKAVNGRMDYTDMIHKFVELGTAPKIKKLVVDEAQDLARCQWQMVGILAKQAEEVYLAGDDDQAIFRWAGADIETWINLPGKVTILEQSYRVPSRIATLANDIAKRCTLRRKKIWHPRAEKGEVYYVPGIESVNMDQGSWLLLARNAHMLSRYEDYCSMQGLVFDSPKNKESKAPIWEAIQTWNKLAAGGAISASQAQMLYGFMATAGSIKYGSKGVLRKLAEKQPNKALFMDDLEKDYGLQVTSTWDKALDKITFEDRRYFLAAIAKGETPGKSARIKISTIHGAKGGEAENVVLLTDMAVRTYREYQDNPDDETRVWYVGITRAKKNLYIVTPQTLRHYDL</sequence>
<dbReference type="GO" id="GO:0043138">
    <property type="term" value="F:3'-5' DNA helicase activity"/>
    <property type="evidence" value="ECO:0007669"/>
    <property type="project" value="UniProtKB-EC"/>
</dbReference>
<feature type="binding site" evidence="11">
    <location>
        <begin position="10"/>
        <end position="17"/>
    </location>
    <ligand>
        <name>ATP</name>
        <dbReference type="ChEBI" id="CHEBI:30616"/>
    </ligand>
</feature>
<keyword evidence="2 11" id="KW-0547">Nucleotide-binding</keyword>
<dbReference type="InterPro" id="IPR014016">
    <property type="entry name" value="UvrD-like_ATP-bd"/>
</dbReference>
<dbReference type="EC" id="5.6.2.4" evidence="9"/>
<dbReference type="EMBL" id="LR797041">
    <property type="protein sequence ID" value="CAB4182557.1"/>
    <property type="molecule type" value="Genomic_DNA"/>
</dbReference>
<evidence type="ECO:0000259" key="12">
    <source>
        <dbReference type="PROSITE" id="PS51198"/>
    </source>
</evidence>
<comment type="catalytic activity">
    <reaction evidence="10">
        <text>ATP + H2O = ADP + phosphate + H(+)</text>
        <dbReference type="Rhea" id="RHEA:13065"/>
        <dbReference type="ChEBI" id="CHEBI:15377"/>
        <dbReference type="ChEBI" id="CHEBI:15378"/>
        <dbReference type="ChEBI" id="CHEBI:30616"/>
        <dbReference type="ChEBI" id="CHEBI:43474"/>
        <dbReference type="ChEBI" id="CHEBI:456216"/>
        <dbReference type="EC" id="5.6.2.4"/>
    </reaction>
</comment>
<accession>A0A6J5QJE3</accession>
<dbReference type="InterPro" id="IPR013986">
    <property type="entry name" value="DExx_box_DNA_helicase_dom_sf"/>
</dbReference>
<protein>
    <recommendedName>
        <fullName evidence="9">DNA 3'-5' helicase</fullName>
        <ecNumber evidence="9">5.6.2.4</ecNumber>
    </recommendedName>
</protein>
<gene>
    <name evidence="13" type="ORF">UFOVP1090_20</name>
</gene>
<keyword evidence="4 11" id="KW-0347">Helicase</keyword>
<feature type="domain" description="UvrD-like helicase ATP-binding" evidence="12">
    <location>
        <begin position="1"/>
        <end position="274"/>
    </location>
</feature>
<evidence type="ECO:0000256" key="6">
    <source>
        <dbReference type="ARBA" id="ARBA00023125"/>
    </source>
</evidence>
<name>A0A6J5QJE3_9CAUD</name>
<dbReference type="PANTHER" id="PTHR11070">
    <property type="entry name" value="UVRD / RECB / PCRA DNA HELICASE FAMILY MEMBER"/>
    <property type="match status" value="1"/>
</dbReference>
<dbReference type="SUPFAM" id="SSF52540">
    <property type="entry name" value="P-loop containing nucleoside triphosphate hydrolases"/>
    <property type="match status" value="1"/>
</dbReference>
<evidence type="ECO:0000256" key="8">
    <source>
        <dbReference type="ARBA" id="ARBA00034617"/>
    </source>
</evidence>
<dbReference type="Pfam" id="PF13361">
    <property type="entry name" value="UvrD_C"/>
    <property type="match status" value="1"/>
</dbReference>
<evidence type="ECO:0000256" key="4">
    <source>
        <dbReference type="ARBA" id="ARBA00022806"/>
    </source>
</evidence>
<evidence type="ECO:0000256" key="7">
    <source>
        <dbReference type="ARBA" id="ARBA00023235"/>
    </source>
</evidence>
<dbReference type="InterPro" id="IPR000212">
    <property type="entry name" value="DNA_helicase_UvrD/REP"/>
</dbReference>
<comment type="similarity">
    <text evidence="1">Belongs to the helicase family. UvrD subfamily.</text>
</comment>
<dbReference type="GO" id="GO:0000725">
    <property type="term" value="P:recombinational repair"/>
    <property type="evidence" value="ECO:0007669"/>
    <property type="project" value="TreeGrafter"/>
</dbReference>
<dbReference type="InterPro" id="IPR027417">
    <property type="entry name" value="P-loop_NTPase"/>
</dbReference>
<dbReference type="PROSITE" id="PS51198">
    <property type="entry name" value="UVRD_HELICASE_ATP_BIND"/>
    <property type="match status" value="1"/>
</dbReference>
<organism evidence="13">
    <name type="scientific">uncultured Caudovirales phage</name>
    <dbReference type="NCBI Taxonomy" id="2100421"/>
    <lineage>
        <taxon>Viruses</taxon>
        <taxon>Duplodnaviria</taxon>
        <taxon>Heunggongvirae</taxon>
        <taxon>Uroviricota</taxon>
        <taxon>Caudoviricetes</taxon>
        <taxon>Peduoviridae</taxon>
        <taxon>Maltschvirus</taxon>
        <taxon>Maltschvirus maltsch</taxon>
    </lineage>
</organism>
<keyword evidence="5 11" id="KW-0067">ATP-binding</keyword>
<evidence type="ECO:0000256" key="9">
    <source>
        <dbReference type="ARBA" id="ARBA00034808"/>
    </source>
</evidence>
<dbReference type="Pfam" id="PF00580">
    <property type="entry name" value="UvrD-helicase"/>
    <property type="match status" value="1"/>
</dbReference>
<evidence type="ECO:0000256" key="11">
    <source>
        <dbReference type="PROSITE-ProRule" id="PRU00560"/>
    </source>
</evidence>
<dbReference type="Gene3D" id="1.10.10.160">
    <property type="match status" value="1"/>
</dbReference>
<evidence type="ECO:0000256" key="1">
    <source>
        <dbReference type="ARBA" id="ARBA00009922"/>
    </source>
</evidence>
<dbReference type="InterPro" id="IPR014017">
    <property type="entry name" value="DNA_helicase_UvrD-like_C"/>
</dbReference>
<dbReference type="PANTHER" id="PTHR11070:SF2">
    <property type="entry name" value="ATP-DEPENDENT DNA HELICASE SRS2"/>
    <property type="match status" value="1"/>
</dbReference>
<evidence type="ECO:0000256" key="2">
    <source>
        <dbReference type="ARBA" id="ARBA00022741"/>
    </source>
</evidence>
<reference evidence="13" key="1">
    <citation type="submission" date="2020-05" db="EMBL/GenBank/DDBJ databases">
        <authorList>
            <person name="Chiriac C."/>
            <person name="Salcher M."/>
            <person name="Ghai R."/>
            <person name="Kavagutti S V."/>
        </authorList>
    </citation>
    <scope>NUCLEOTIDE SEQUENCE</scope>
</reference>
<evidence type="ECO:0000256" key="3">
    <source>
        <dbReference type="ARBA" id="ARBA00022801"/>
    </source>
</evidence>
<keyword evidence="7" id="KW-0413">Isomerase</keyword>
<dbReference type="GO" id="GO:0003677">
    <property type="term" value="F:DNA binding"/>
    <property type="evidence" value="ECO:0007669"/>
    <property type="project" value="UniProtKB-KW"/>
</dbReference>
<proteinExistence type="inferred from homology"/>
<comment type="catalytic activity">
    <reaction evidence="8">
        <text>Couples ATP hydrolysis with the unwinding of duplex DNA by translocating in the 3'-5' direction.</text>
        <dbReference type="EC" id="5.6.2.4"/>
    </reaction>
</comment>
<dbReference type="GO" id="GO:0005524">
    <property type="term" value="F:ATP binding"/>
    <property type="evidence" value="ECO:0007669"/>
    <property type="project" value="UniProtKB-UniRule"/>
</dbReference>
<dbReference type="Gene3D" id="3.40.50.300">
    <property type="entry name" value="P-loop containing nucleotide triphosphate hydrolases"/>
    <property type="match status" value="2"/>
</dbReference>
<evidence type="ECO:0000256" key="5">
    <source>
        <dbReference type="ARBA" id="ARBA00022840"/>
    </source>
</evidence>